<gene>
    <name evidence="2" type="ORF">SAMN02745226_01769</name>
</gene>
<dbReference type="AlphaFoldDB" id="A0A1M7TAB5"/>
<evidence type="ECO:0000313" key="3">
    <source>
        <dbReference type="Proteomes" id="UP000184207"/>
    </source>
</evidence>
<organism evidence="2 3">
    <name type="scientific">Fervidobacterium gondwanense DSM 13020</name>
    <dbReference type="NCBI Taxonomy" id="1121883"/>
    <lineage>
        <taxon>Bacteria</taxon>
        <taxon>Thermotogati</taxon>
        <taxon>Thermotogota</taxon>
        <taxon>Thermotogae</taxon>
        <taxon>Thermotogales</taxon>
        <taxon>Fervidobacteriaceae</taxon>
        <taxon>Fervidobacterium</taxon>
    </lineage>
</organism>
<dbReference type="Proteomes" id="UP000184207">
    <property type="component" value="Unassembled WGS sequence"/>
</dbReference>
<keyword evidence="3" id="KW-1185">Reference proteome</keyword>
<evidence type="ECO:0000313" key="2">
    <source>
        <dbReference type="EMBL" id="SHN67641.1"/>
    </source>
</evidence>
<name>A0A1M7TAB5_FERGO</name>
<dbReference type="Pfam" id="PF24199">
    <property type="entry name" value="DUF7424"/>
    <property type="match status" value="1"/>
</dbReference>
<dbReference type="InterPro" id="IPR055847">
    <property type="entry name" value="DUF7424"/>
</dbReference>
<dbReference type="RefSeq" id="WP_072760632.1">
    <property type="nucleotide sequence ID" value="NZ_FRDJ01000012.1"/>
</dbReference>
<protein>
    <recommendedName>
        <fullName evidence="1">DUF7424 domain-containing protein</fullName>
    </recommendedName>
</protein>
<accession>A0A1M7TAB5</accession>
<dbReference type="EMBL" id="FRDJ01000012">
    <property type="protein sequence ID" value="SHN67641.1"/>
    <property type="molecule type" value="Genomic_DNA"/>
</dbReference>
<reference evidence="3" key="1">
    <citation type="submission" date="2016-12" db="EMBL/GenBank/DDBJ databases">
        <authorList>
            <person name="Varghese N."/>
            <person name="Submissions S."/>
        </authorList>
    </citation>
    <scope>NUCLEOTIDE SEQUENCE [LARGE SCALE GENOMIC DNA]</scope>
    <source>
        <strain evidence="3">DSM 13020</strain>
    </source>
</reference>
<proteinExistence type="predicted"/>
<sequence>MPEVYISAIYDFATGQADKLSVWATLKISVSDRDSHDDYADEITEILSKRFETTENVRYDSDGTYYVADVEITTDTSKLISFSLKQDGTFTINFNKEELKAANEESAAVNSNNTVSENEITFTILVVNDLKKNIVIEPQGGIYIDKVPYPFPEKMNVKSRSRFTVVVTDLFRDYLVQKGSAPLFKIYW</sequence>
<feature type="domain" description="DUF7424" evidence="1">
    <location>
        <begin position="9"/>
        <end position="184"/>
    </location>
</feature>
<evidence type="ECO:0000259" key="1">
    <source>
        <dbReference type="Pfam" id="PF24199"/>
    </source>
</evidence>
<dbReference type="STRING" id="1121883.SAMN02745226_01769"/>